<dbReference type="SUPFAM" id="SSF50037">
    <property type="entry name" value="C-terminal domain of transcriptional repressors"/>
    <property type="match status" value="1"/>
</dbReference>
<evidence type="ECO:0000313" key="4">
    <source>
        <dbReference type="Proteomes" id="UP000430564"/>
    </source>
</evidence>
<organism evidence="3 4">
    <name type="scientific">Sutterella seckii</name>
    <dbReference type="NCBI Taxonomy" id="1944635"/>
    <lineage>
        <taxon>Bacteria</taxon>
        <taxon>Pseudomonadati</taxon>
        <taxon>Pseudomonadota</taxon>
        <taxon>Betaproteobacteria</taxon>
        <taxon>Burkholderiales</taxon>
        <taxon>Sutterellaceae</taxon>
        <taxon>Sutterella</taxon>
    </lineage>
</organism>
<dbReference type="Proteomes" id="UP000430564">
    <property type="component" value="Unassembled WGS sequence"/>
</dbReference>
<keyword evidence="1" id="KW-0408">Iron</keyword>
<name>A0A6I1EH22_9BURK</name>
<protein>
    <submittedName>
        <fullName evidence="3">Ferrous iron transport protein A</fullName>
    </submittedName>
</protein>
<dbReference type="EMBL" id="WEHX01000090">
    <property type="protein sequence ID" value="KAB7655112.1"/>
    <property type="molecule type" value="Genomic_DNA"/>
</dbReference>
<evidence type="ECO:0000256" key="1">
    <source>
        <dbReference type="ARBA" id="ARBA00023004"/>
    </source>
</evidence>
<evidence type="ECO:0000259" key="2">
    <source>
        <dbReference type="SMART" id="SM00899"/>
    </source>
</evidence>
<dbReference type="OrthoDB" id="9155232at2"/>
<accession>A0A6I1EH22</accession>
<dbReference type="SMART" id="SM00899">
    <property type="entry name" value="FeoA"/>
    <property type="match status" value="1"/>
</dbReference>
<dbReference type="AlphaFoldDB" id="A0A6I1EH22"/>
<gene>
    <name evidence="3" type="ORF">GBM95_09820</name>
</gene>
<reference evidence="3 4" key="1">
    <citation type="submission" date="2019-10" db="EMBL/GenBank/DDBJ databases">
        <title>Genome diversity of Sutterella seckii.</title>
        <authorList>
            <person name="Chaplin A.V."/>
            <person name="Sokolova S.R."/>
            <person name="Mosin K.A."/>
            <person name="Ivanova E.L."/>
            <person name="Kochetkova T.O."/>
            <person name="Goltsov A.Y."/>
            <person name="Trofimov D.Y."/>
            <person name="Efimov B.A."/>
        </authorList>
    </citation>
    <scope>NUCLEOTIDE SEQUENCE [LARGE SCALE GENOMIC DNA]</scope>
    <source>
        <strain evidence="3 4">ASD393</strain>
    </source>
</reference>
<feature type="domain" description="Ferrous iron transporter FeoA-like" evidence="2">
    <location>
        <begin position="8"/>
        <end position="78"/>
    </location>
</feature>
<dbReference type="GO" id="GO:0046914">
    <property type="term" value="F:transition metal ion binding"/>
    <property type="evidence" value="ECO:0007669"/>
    <property type="project" value="InterPro"/>
</dbReference>
<dbReference type="Gene3D" id="2.30.30.90">
    <property type="match status" value="1"/>
</dbReference>
<dbReference type="InterPro" id="IPR007167">
    <property type="entry name" value="Fe-transptr_FeoA-like"/>
</dbReference>
<dbReference type="Pfam" id="PF04023">
    <property type="entry name" value="FeoA"/>
    <property type="match status" value="1"/>
</dbReference>
<sequence>MTEPKQIRKLADVELKTPFTVARLKLDDAEIAHLADLGMRLGSVVRVLQVSRDEPLLVAVGDGRIAVNYAVAQKIYVY</sequence>
<proteinExistence type="predicted"/>
<dbReference type="InterPro" id="IPR008988">
    <property type="entry name" value="Transcriptional_repressor_C"/>
</dbReference>
<dbReference type="InterPro" id="IPR038157">
    <property type="entry name" value="FeoA_core_dom"/>
</dbReference>
<evidence type="ECO:0000313" key="3">
    <source>
        <dbReference type="EMBL" id="KAB7655112.1"/>
    </source>
</evidence>
<dbReference type="RefSeq" id="WP_152158938.1">
    <property type="nucleotide sequence ID" value="NZ_WEHX01000090.1"/>
</dbReference>
<comment type="caution">
    <text evidence="3">The sequence shown here is derived from an EMBL/GenBank/DDBJ whole genome shotgun (WGS) entry which is preliminary data.</text>
</comment>